<evidence type="ECO:0000256" key="1">
    <source>
        <dbReference type="ARBA" id="ARBA00012494"/>
    </source>
</evidence>
<reference evidence="12" key="1">
    <citation type="submission" date="2019-05" db="EMBL/GenBank/DDBJ databases">
        <title>Metatranscriptomic reconstruction reveals RNA viruses with the potential to shape carbon cycling in soil.</title>
        <authorList>
            <person name="Starr E.P."/>
            <person name="Nuccio E."/>
            <person name="Pett-Ridge J."/>
            <person name="Banfield J.F."/>
            <person name="Firestone M.K."/>
        </authorList>
    </citation>
    <scope>NUCLEOTIDE SEQUENCE</scope>
    <source>
        <strain evidence="12">H3_Bulk_41_scaffold_2487</strain>
    </source>
</reference>
<keyword evidence="4" id="KW-0548">Nucleotidyltransferase</keyword>
<gene>
    <name evidence="12" type="ORF">H3Bulk412487_000001</name>
</gene>
<dbReference type="GO" id="GO:0039694">
    <property type="term" value="P:viral RNA genome replication"/>
    <property type="evidence" value="ECO:0007669"/>
    <property type="project" value="InterPro"/>
</dbReference>
<evidence type="ECO:0000256" key="5">
    <source>
        <dbReference type="ARBA" id="ARBA00022741"/>
    </source>
</evidence>
<organism evidence="12">
    <name type="scientific">Leviviridae sp</name>
    <dbReference type="NCBI Taxonomy" id="2027243"/>
    <lineage>
        <taxon>Viruses</taxon>
        <taxon>Riboviria</taxon>
        <taxon>Orthornavirae</taxon>
        <taxon>Lenarviricota</taxon>
        <taxon>Leviviricetes</taxon>
        <taxon>Norzivirales</taxon>
        <taxon>Fiersviridae</taxon>
    </lineage>
</organism>
<feature type="region of interest" description="Disordered" evidence="10">
    <location>
        <begin position="612"/>
        <end position="650"/>
    </location>
</feature>
<feature type="binding site" evidence="9">
    <location>
        <position position="411"/>
    </location>
    <ligand>
        <name>Mg(2+)</name>
        <dbReference type="ChEBI" id="CHEBI:18420"/>
        <label>2</label>
    </ligand>
</feature>
<dbReference type="GO" id="GO:0000166">
    <property type="term" value="F:nucleotide binding"/>
    <property type="evidence" value="ECO:0007669"/>
    <property type="project" value="UniProtKB-KW"/>
</dbReference>
<name>A0A514D357_9VIRU</name>
<keyword evidence="2 12" id="KW-0696">RNA-directed RNA polymerase</keyword>
<accession>A0A514D357</accession>
<feature type="compositionally biased region" description="Basic and acidic residues" evidence="10">
    <location>
        <begin position="622"/>
        <end position="635"/>
    </location>
</feature>
<evidence type="ECO:0000256" key="9">
    <source>
        <dbReference type="PIRSR" id="PIRSR605093-1"/>
    </source>
</evidence>
<dbReference type="Pfam" id="PF03431">
    <property type="entry name" value="RNA_replicase_B"/>
    <property type="match status" value="1"/>
</dbReference>
<keyword evidence="5" id="KW-0547">Nucleotide-binding</keyword>
<feature type="binding site" evidence="9">
    <location>
        <position position="412"/>
    </location>
    <ligand>
        <name>Mg(2+)</name>
        <dbReference type="ChEBI" id="CHEBI:18420"/>
        <label>2</label>
    </ligand>
</feature>
<evidence type="ECO:0000313" key="12">
    <source>
        <dbReference type="EMBL" id="QDH88050.1"/>
    </source>
</evidence>
<dbReference type="EMBL" id="MN033813">
    <property type="protein sequence ID" value="QDH88050.1"/>
    <property type="molecule type" value="Genomic_RNA"/>
</dbReference>
<keyword evidence="9" id="KW-0460">Magnesium</keyword>
<protein>
    <recommendedName>
        <fullName evidence="1">RNA-directed RNA polymerase</fullName>
        <ecNumber evidence="1">2.7.7.48</ecNumber>
    </recommendedName>
    <alternativeName>
        <fullName evidence="7">RNA replicase beta chain</fullName>
    </alternativeName>
</protein>
<keyword evidence="9" id="KW-0479">Metal-binding</keyword>
<proteinExistence type="predicted"/>
<comment type="cofactor">
    <cofactor evidence="9">
        <name>Mg(2+)</name>
        <dbReference type="ChEBI" id="CHEBI:18420"/>
    </cofactor>
    <text evidence="9">Binds 2 Mg(2+) per subunit.</text>
</comment>
<sequence>MKRLMSLWSQVAEESATLCSTSAHLDINTVEMRIEHEGLSFLTITLPDLGKSFQRWLDQGKVANHSSFLNERGGSLPRFLGGFFSRVFDRSSGLLLDEPCYDSIKAIRQLTLMFGKMELKCSPARELKAVRGYIECEQEVRLFDKELSERDLREFVSMSDMLFRNIFRQMDRDVYLGRYVPRHGPGSTADGLKGNQKFRQETWTERLEFSGLAAGENLLPNWRSYRQLEGVDFLEPGTEVPVKVTLVPKTLKTPRVIAMEPTCMQYMQQAVLQRLLAYLDKDDFLSRVIGFDDQTPNQELARRGSIDNRTATLDLSDASDRVSNQLVRGMLRHWPHLSGAVDATRSRRAELPTGGVIRLAKFASMGSALCFPIEAMVFTTLIFVGIQRSLNKQLCRKDLVSFADSVRVFGDDLIVPRDHVPSVVSSLEHFGARVGTDKSFWTGKFRESCGREYFNGSDVSIVRVRQAFPTRRQDASEVISLVSLRNQLYYSGYWQTVKWLDGQIEKVLTHFPTVQPTSSLLGRVSFLSYKAEESWQPRSHAEAKALLPKGRRLHPRLHIPLVKGYVVEAKPPKDSLVGTGALLKCLLKLDEGSSLRDLIPCFPDSTSLDGFRPVPRSSYGERSPRVSEDHLERSGRPKSSTLKLGWRSPL</sequence>
<keyword evidence="6" id="KW-0693">Viral RNA replication</keyword>
<evidence type="ECO:0000256" key="8">
    <source>
        <dbReference type="ARBA" id="ARBA00048744"/>
    </source>
</evidence>
<dbReference type="GO" id="GO:0046872">
    <property type="term" value="F:metal ion binding"/>
    <property type="evidence" value="ECO:0007669"/>
    <property type="project" value="UniProtKB-KW"/>
</dbReference>
<evidence type="ECO:0000256" key="6">
    <source>
        <dbReference type="ARBA" id="ARBA00022953"/>
    </source>
</evidence>
<evidence type="ECO:0000256" key="3">
    <source>
        <dbReference type="ARBA" id="ARBA00022679"/>
    </source>
</evidence>
<dbReference type="EC" id="2.7.7.48" evidence="1"/>
<feature type="domain" description="RdRp catalytic" evidence="11">
    <location>
        <begin position="299"/>
        <end position="443"/>
    </location>
</feature>
<dbReference type="GO" id="GO:0003968">
    <property type="term" value="F:RNA-directed RNA polymerase activity"/>
    <property type="evidence" value="ECO:0007669"/>
    <property type="project" value="UniProtKB-KW"/>
</dbReference>
<evidence type="ECO:0000256" key="4">
    <source>
        <dbReference type="ARBA" id="ARBA00022695"/>
    </source>
</evidence>
<evidence type="ECO:0000256" key="10">
    <source>
        <dbReference type="SAM" id="MobiDB-lite"/>
    </source>
</evidence>
<keyword evidence="3" id="KW-0808">Transferase</keyword>
<dbReference type="PROSITE" id="PS50522">
    <property type="entry name" value="RDRP_PHAGE"/>
    <property type="match status" value="1"/>
</dbReference>
<feature type="binding site" evidence="9">
    <location>
        <position position="314"/>
    </location>
    <ligand>
        <name>Mg(2+)</name>
        <dbReference type="ChEBI" id="CHEBI:18420"/>
        <label>2</label>
    </ligand>
</feature>
<evidence type="ECO:0000259" key="11">
    <source>
        <dbReference type="PROSITE" id="PS50522"/>
    </source>
</evidence>
<evidence type="ECO:0000256" key="2">
    <source>
        <dbReference type="ARBA" id="ARBA00022484"/>
    </source>
</evidence>
<evidence type="ECO:0000256" key="7">
    <source>
        <dbReference type="ARBA" id="ARBA00030248"/>
    </source>
</evidence>
<comment type="catalytic activity">
    <reaction evidence="8">
        <text>RNA(n) + a ribonucleoside 5'-triphosphate = RNA(n+1) + diphosphate</text>
        <dbReference type="Rhea" id="RHEA:21248"/>
        <dbReference type="Rhea" id="RHEA-COMP:14527"/>
        <dbReference type="Rhea" id="RHEA-COMP:17342"/>
        <dbReference type="ChEBI" id="CHEBI:33019"/>
        <dbReference type="ChEBI" id="CHEBI:61557"/>
        <dbReference type="ChEBI" id="CHEBI:140395"/>
        <dbReference type="EC" id="2.7.7.48"/>
    </reaction>
</comment>
<dbReference type="InterPro" id="IPR005093">
    <property type="entry name" value="RNArep_beta"/>
</dbReference>
<dbReference type="InterPro" id="IPR007096">
    <property type="entry name" value="RNA-dir_Rpol_cat_phage"/>
</dbReference>